<feature type="domain" description="DUF6535" evidence="3">
    <location>
        <begin position="172"/>
        <end position="350"/>
    </location>
</feature>
<reference evidence="4 5" key="1">
    <citation type="journal article" date="2019" name="New Phytol.">
        <title>Comparative genomics reveals unique wood-decay strategies and fruiting body development in the Schizophyllaceae.</title>
        <authorList>
            <person name="Almasi E."/>
            <person name="Sahu N."/>
            <person name="Krizsan K."/>
            <person name="Balint B."/>
            <person name="Kovacs G.M."/>
            <person name="Kiss B."/>
            <person name="Cseklye J."/>
            <person name="Drula E."/>
            <person name="Henrissat B."/>
            <person name="Nagy I."/>
            <person name="Chovatia M."/>
            <person name="Adam C."/>
            <person name="LaButti K."/>
            <person name="Lipzen A."/>
            <person name="Riley R."/>
            <person name="Grigoriev I.V."/>
            <person name="Nagy L.G."/>
        </authorList>
    </citation>
    <scope>NUCLEOTIDE SEQUENCE [LARGE SCALE GENOMIC DNA]</scope>
    <source>
        <strain evidence="4 5">NL-1724</strain>
    </source>
</reference>
<feature type="transmembrane region" description="Helical" evidence="2">
    <location>
        <begin position="196"/>
        <end position="213"/>
    </location>
</feature>
<evidence type="ECO:0000259" key="3">
    <source>
        <dbReference type="Pfam" id="PF20153"/>
    </source>
</evidence>
<sequence length="790" mass="88811">MLRKSNEQIRTQTFPREGGAEDIPMQLRPQQDDRLEEGCNPDAVGAGLGGQKARAKLPRRHSSRRPSMREAQAPSPPIASATAANCGTNEARAKSAERKQENQSHSRRTFHVYGAELKDIAANEKGEPGTKPAEAIHRDQSYSRYAHNDVDYEQKYAPDPYGEELGAKARVWSVYNDEAQMADAEVVKGMNGTLDVLLVFAGLFSAVVTTFVAQSSQALASDYTQITASLMYELVRLQRAMANGTPVDDVPMSRLSFDSRTHANTDVWVNGLWLTSLTFSLLTAFISVLAKQWLQHFNSMATGTPRDHALLRQYRLRGFERWNVSFIIGFLPVLLILALFLFFAGLSVYVAPLNHTIFWTIISVSAISFLAYVLASILPIFIIHCAYKTPISDYILAFPHLMLFIFRNTSYYAQRIFVSLGLSLVPKKLPFYSELQFRQRVLLRLVPSRKYRTPTLKHREAFDAKQHRTSLIPESLRWLYLSSSGPSAPRIVAQASSATPLDYKQPFEFWKWSISDLAHDLLETLDQECAASKELVTRNAHLAERLGRTALHVSYKLDEELKLWDDLYTCRDQVMSPQLNALLCTVLLQRWSSSLPHAVPPEGVLSTADMTMLLSPTSDLELHPTAWSALAWRVRSAARGVLRRRHELPLDLPTIRAFAGGLCSLMSNMWQSMDQDRSLDDEQPLRSLSSFDYTTMTFHEYYQAWCAENEEEASNDKKGFKQLMDGLKRFLDTLPADEPSAETTSALLAFRNSTDSSIVRSSTASFAAEPAPPSSEDELTLPWSEADICV</sequence>
<protein>
    <recommendedName>
        <fullName evidence="3">DUF6535 domain-containing protein</fullName>
    </recommendedName>
</protein>
<evidence type="ECO:0000313" key="5">
    <source>
        <dbReference type="Proteomes" id="UP000320762"/>
    </source>
</evidence>
<comment type="caution">
    <text evidence="4">The sequence shown here is derived from an EMBL/GenBank/DDBJ whole genome shotgun (WGS) entry which is preliminary data.</text>
</comment>
<dbReference type="EMBL" id="VDMD01000003">
    <property type="protein sequence ID" value="TRM66678.1"/>
    <property type="molecule type" value="Genomic_DNA"/>
</dbReference>
<feature type="transmembrane region" description="Helical" evidence="2">
    <location>
        <begin position="357"/>
        <end position="382"/>
    </location>
</feature>
<dbReference type="Proteomes" id="UP000320762">
    <property type="component" value="Unassembled WGS sequence"/>
</dbReference>
<evidence type="ECO:0000256" key="1">
    <source>
        <dbReference type="SAM" id="MobiDB-lite"/>
    </source>
</evidence>
<organism evidence="4 5">
    <name type="scientific">Schizophyllum amplum</name>
    <dbReference type="NCBI Taxonomy" id="97359"/>
    <lineage>
        <taxon>Eukaryota</taxon>
        <taxon>Fungi</taxon>
        <taxon>Dikarya</taxon>
        <taxon>Basidiomycota</taxon>
        <taxon>Agaricomycotina</taxon>
        <taxon>Agaricomycetes</taxon>
        <taxon>Agaricomycetidae</taxon>
        <taxon>Agaricales</taxon>
        <taxon>Schizophyllaceae</taxon>
        <taxon>Schizophyllum</taxon>
    </lineage>
</organism>
<gene>
    <name evidence="4" type="ORF">BD626DRAFT_565777</name>
</gene>
<keyword evidence="2" id="KW-0812">Transmembrane</keyword>
<feature type="transmembrane region" description="Helical" evidence="2">
    <location>
        <begin position="267"/>
        <end position="290"/>
    </location>
</feature>
<accession>A0A550CPH3</accession>
<evidence type="ECO:0000256" key="2">
    <source>
        <dbReference type="SAM" id="Phobius"/>
    </source>
</evidence>
<feature type="transmembrane region" description="Helical" evidence="2">
    <location>
        <begin position="322"/>
        <end position="351"/>
    </location>
</feature>
<evidence type="ECO:0000313" key="4">
    <source>
        <dbReference type="EMBL" id="TRM66678.1"/>
    </source>
</evidence>
<keyword evidence="5" id="KW-1185">Reference proteome</keyword>
<proteinExistence type="predicted"/>
<feature type="transmembrane region" description="Helical" evidence="2">
    <location>
        <begin position="394"/>
        <end position="413"/>
    </location>
</feature>
<feature type="compositionally biased region" description="Low complexity" evidence="1">
    <location>
        <begin position="69"/>
        <end position="84"/>
    </location>
</feature>
<keyword evidence="2" id="KW-0472">Membrane</keyword>
<dbReference type="InterPro" id="IPR045338">
    <property type="entry name" value="DUF6535"/>
</dbReference>
<keyword evidence="2" id="KW-1133">Transmembrane helix</keyword>
<dbReference type="Pfam" id="PF20153">
    <property type="entry name" value="DUF6535"/>
    <property type="match status" value="1"/>
</dbReference>
<feature type="compositionally biased region" description="Basic and acidic residues" evidence="1">
    <location>
        <begin position="91"/>
        <end position="104"/>
    </location>
</feature>
<name>A0A550CPH3_9AGAR</name>
<feature type="compositionally biased region" description="Basic residues" evidence="1">
    <location>
        <begin position="53"/>
        <end position="66"/>
    </location>
</feature>
<dbReference type="OrthoDB" id="3221808at2759"/>
<feature type="region of interest" description="Disordered" evidence="1">
    <location>
        <begin position="1"/>
        <end position="114"/>
    </location>
</feature>
<dbReference type="AlphaFoldDB" id="A0A550CPH3"/>